<dbReference type="GO" id="GO:0008093">
    <property type="term" value="F:cytoskeletal anchor activity"/>
    <property type="evidence" value="ECO:0007669"/>
    <property type="project" value="TreeGrafter"/>
</dbReference>
<dbReference type="GO" id="GO:0031110">
    <property type="term" value="P:regulation of microtubule polymerization or depolymerization"/>
    <property type="evidence" value="ECO:0007669"/>
    <property type="project" value="TreeGrafter"/>
</dbReference>
<dbReference type="InterPro" id="IPR001715">
    <property type="entry name" value="CH_dom"/>
</dbReference>
<dbReference type="GO" id="GO:0001725">
    <property type="term" value="C:stress fiber"/>
    <property type="evidence" value="ECO:0007669"/>
    <property type="project" value="TreeGrafter"/>
</dbReference>
<dbReference type="Proteomes" id="UP001152795">
    <property type="component" value="Unassembled WGS sequence"/>
</dbReference>
<keyword evidence="3" id="KW-0206">Cytoskeleton</keyword>
<comment type="subcellular location">
    <subcellularLocation>
        <location evidence="1">Cytoplasm</location>
        <location evidence="1">Cytoskeleton</location>
    </subcellularLocation>
</comment>
<dbReference type="GO" id="GO:0008017">
    <property type="term" value="F:microtubule binding"/>
    <property type="evidence" value="ECO:0007669"/>
    <property type="project" value="InterPro"/>
</dbReference>
<evidence type="ECO:0000256" key="1">
    <source>
        <dbReference type="ARBA" id="ARBA00004245"/>
    </source>
</evidence>
<dbReference type="OrthoDB" id="206130at2759"/>
<dbReference type="PANTHER" id="PTHR46756">
    <property type="entry name" value="TRANSGELIN"/>
    <property type="match status" value="1"/>
</dbReference>
<proteinExistence type="inferred from homology"/>
<dbReference type="SUPFAM" id="SSF47576">
    <property type="entry name" value="Calponin-homology domain, CH-domain"/>
    <property type="match status" value="1"/>
</dbReference>
<comment type="caution">
    <text evidence="5">The sequence shown here is derived from an EMBL/GenBank/DDBJ whole genome shotgun (WGS) entry which is preliminary data.</text>
</comment>
<dbReference type="Pfam" id="PF00307">
    <property type="entry name" value="CH"/>
    <property type="match status" value="1"/>
</dbReference>
<dbReference type="PANTHER" id="PTHR46756:SF18">
    <property type="entry name" value="GAS2-LIKE PROTEIN PICKLED EGGS"/>
    <property type="match status" value="1"/>
</dbReference>
<dbReference type="GO" id="GO:0001578">
    <property type="term" value="P:microtubule bundle formation"/>
    <property type="evidence" value="ECO:0007669"/>
    <property type="project" value="TreeGrafter"/>
</dbReference>
<dbReference type="GO" id="GO:0051015">
    <property type="term" value="F:actin filament binding"/>
    <property type="evidence" value="ECO:0007669"/>
    <property type="project" value="TreeGrafter"/>
</dbReference>
<dbReference type="SMART" id="SM00033">
    <property type="entry name" value="CH"/>
    <property type="match status" value="1"/>
</dbReference>
<organism evidence="5 6">
    <name type="scientific">Paramuricea clavata</name>
    <name type="common">Red gorgonian</name>
    <name type="synonym">Violescent sea-whip</name>
    <dbReference type="NCBI Taxonomy" id="317549"/>
    <lineage>
        <taxon>Eukaryota</taxon>
        <taxon>Metazoa</taxon>
        <taxon>Cnidaria</taxon>
        <taxon>Anthozoa</taxon>
        <taxon>Octocorallia</taxon>
        <taxon>Malacalcyonacea</taxon>
        <taxon>Plexauridae</taxon>
        <taxon>Paramuricea</taxon>
    </lineage>
</organism>
<dbReference type="SMART" id="SM00243">
    <property type="entry name" value="GAS2"/>
    <property type="match status" value="1"/>
</dbReference>
<dbReference type="Gene3D" id="1.10.418.10">
    <property type="entry name" value="Calponin-like domain"/>
    <property type="match status" value="1"/>
</dbReference>
<evidence type="ECO:0000256" key="3">
    <source>
        <dbReference type="ARBA" id="ARBA00023212"/>
    </source>
</evidence>
<dbReference type="Gene3D" id="3.30.920.20">
    <property type="entry name" value="Gas2-like domain"/>
    <property type="match status" value="1"/>
</dbReference>
<keyword evidence="2" id="KW-0963">Cytoplasm</keyword>
<evidence type="ECO:0000256" key="4">
    <source>
        <dbReference type="ARBA" id="ARBA00038441"/>
    </source>
</evidence>
<dbReference type="CDD" id="cd21204">
    <property type="entry name" value="CH_GAS2-like"/>
    <property type="match status" value="1"/>
</dbReference>
<dbReference type="EMBL" id="CACRXK020000883">
    <property type="protein sequence ID" value="CAB3985529.1"/>
    <property type="molecule type" value="Genomic_DNA"/>
</dbReference>
<dbReference type="AlphaFoldDB" id="A0A7D9DIL5"/>
<dbReference type="InterPro" id="IPR036534">
    <property type="entry name" value="GAR_dom_sf"/>
</dbReference>
<dbReference type="PROSITE" id="PS51460">
    <property type="entry name" value="GAR"/>
    <property type="match status" value="1"/>
</dbReference>
<dbReference type="GO" id="GO:1904825">
    <property type="term" value="P:protein localization to microtubule plus-end"/>
    <property type="evidence" value="ECO:0007669"/>
    <property type="project" value="TreeGrafter"/>
</dbReference>
<dbReference type="InterPro" id="IPR036872">
    <property type="entry name" value="CH_dom_sf"/>
</dbReference>
<dbReference type="GO" id="GO:0005884">
    <property type="term" value="C:actin filament"/>
    <property type="evidence" value="ECO:0007669"/>
    <property type="project" value="TreeGrafter"/>
</dbReference>
<name>A0A7D9DIL5_PARCT</name>
<dbReference type="InterPro" id="IPR003108">
    <property type="entry name" value="GAR_dom"/>
</dbReference>
<comment type="similarity">
    <text evidence="4">Belongs to the GAS2 family.</text>
</comment>
<evidence type="ECO:0000313" key="6">
    <source>
        <dbReference type="Proteomes" id="UP001152795"/>
    </source>
</evidence>
<gene>
    <name evidence="5" type="ORF">PACLA_8A002710</name>
</gene>
<sequence length="305" mass="34841">MSEMWRDEVHEKDRKEKLATYLFAMKEDLSEWIAGLMNITVNADTFMTLLDNGVHLCRLANMIQKAAEKYLIESPDSTLKLPRFVPTYKERGATHGSFVSRDNVANFIRWSRELGIQDVIIFESEDLVLHKFQKPVILTLLDVARRASKFDIEPPDLVIMEEQIDEEIALEQQAIALEQACQQAVSMSEVEVHINNDNTKPVVLKPKKKCAPKKVKNFIPKNLDTLVKEVVQQCTCEDSFPVEKIADGKYKIGENRVLIFVRVMRNHVMVRVGGGWDTLENYIQKHDPCRTGGSCNSCFKISIVS</sequence>
<accession>A0A7D9DIL5</accession>
<reference evidence="5" key="1">
    <citation type="submission" date="2020-04" db="EMBL/GenBank/DDBJ databases">
        <authorList>
            <person name="Alioto T."/>
            <person name="Alioto T."/>
            <person name="Gomez Garrido J."/>
        </authorList>
    </citation>
    <scope>NUCLEOTIDE SEQUENCE</scope>
    <source>
        <strain evidence="5">A484AB</strain>
    </source>
</reference>
<dbReference type="PROSITE" id="PS50021">
    <property type="entry name" value="CH"/>
    <property type="match status" value="1"/>
</dbReference>
<evidence type="ECO:0000256" key="2">
    <source>
        <dbReference type="ARBA" id="ARBA00022490"/>
    </source>
</evidence>
<dbReference type="GO" id="GO:0035371">
    <property type="term" value="C:microtubule plus-end"/>
    <property type="evidence" value="ECO:0007669"/>
    <property type="project" value="TreeGrafter"/>
</dbReference>
<dbReference type="Pfam" id="PF02187">
    <property type="entry name" value="GAS2"/>
    <property type="match status" value="1"/>
</dbReference>
<dbReference type="SUPFAM" id="SSF143575">
    <property type="entry name" value="GAS2 domain-like"/>
    <property type="match status" value="1"/>
</dbReference>
<dbReference type="GO" id="GO:0005737">
    <property type="term" value="C:cytoplasm"/>
    <property type="evidence" value="ECO:0007669"/>
    <property type="project" value="TreeGrafter"/>
</dbReference>
<evidence type="ECO:0000313" key="5">
    <source>
        <dbReference type="EMBL" id="CAB3985529.1"/>
    </source>
</evidence>
<keyword evidence="6" id="KW-1185">Reference proteome</keyword>
<protein>
    <submittedName>
        <fullName evidence="5">GAS2 1</fullName>
    </submittedName>
</protein>
<dbReference type="GO" id="GO:0051764">
    <property type="term" value="P:actin crosslink formation"/>
    <property type="evidence" value="ECO:0007669"/>
    <property type="project" value="TreeGrafter"/>
</dbReference>